<accession>A0A699VQH4</accession>
<gene>
    <name evidence="1" type="ORF">Tci_906043</name>
</gene>
<sequence length="30" mass="3066">ADNTNADAIPCKVLHVDDSTIVGALVAKKS</sequence>
<feature type="non-terminal residue" evidence="1">
    <location>
        <position position="1"/>
    </location>
</feature>
<dbReference type="EMBL" id="BKCJ011442421">
    <property type="protein sequence ID" value="GFD34074.1"/>
    <property type="molecule type" value="Genomic_DNA"/>
</dbReference>
<protein>
    <submittedName>
        <fullName evidence="1">Uncharacterized protein</fullName>
    </submittedName>
</protein>
<evidence type="ECO:0000313" key="1">
    <source>
        <dbReference type="EMBL" id="GFD34074.1"/>
    </source>
</evidence>
<name>A0A699VQH4_TANCI</name>
<organism evidence="1">
    <name type="scientific">Tanacetum cinerariifolium</name>
    <name type="common">Dalmatian daisy</name>
    <name type="synonym">Chrysanthemum cinerariifolium</name>
    <dbReference type="NCBI Taxonomy" id="118510"/>
    <lineage>
        <taxon>Eukaryota</taxon>
        <taxon>Viridiplantae</taxon>
        <taxon>Streptophyta</taxon>
        <taxon>Embryophyta</taxon>
        <taxon>Tracheophyta</taxon>
        <taxon>Spermatophyta</taxon>
        <taxon>Magnoliopsida</taxon>
        <taxon>eudicotyledons</taxon>
        <taxon>Gunneridae</taxon>
        <taxon>Pentapetalae</taxon>
        <taxon>asterids</taxon>
        <taxon>campanulids</taxon>
        <taxon>Asterales</taxon>
        <taxon>Asteraceae</taxon>
        <taxon>Asteroideae</taxon>
        <taxon>Anthemideae</taxon>
        <taxon>Anthemidinae</taxon>
        <taxon>Tanacetum</taxon>
    </lineage>
</organism>
<reference evidence="1" key="1">
    <citation type="journal article" date="2019" name="Sci. Rep.">
        <title>Draft genome of Tanacetum cinerariifolium, the natural source of mosquito coil.</title>
        <authorList>
            <person name="Yamashiro T."/>
            <person name="Shiraishi A."/>
            <person name="Satake H."/>
            <person name="Nakayama K."/>
        </authorList>
    </citation>
    <scope>NUCLEOTIDE SEQUENCE</scope>
</reference>
<dbReference type="AlphaFoldDB" id="A0A699VQH4"/>
<proteinExistence type="predicted"/>
<comment type="caution">
    <text evidence="1">The sequence shown here is derived from an EMBL/GenBank/DDBJ whole genome shotgun (WGS) entry which is preliminary data.</text>
</comment>